<name>A0A0S4JNS7_BODSA</name>
<protein>
    <submittedName>
        <fullName evidence="1">Uncharacterized protein</fullName>
    </submittedName>
</protein>
<proteinExistence type="predicted"/>
<dbReference type="Proteomes" id="UP000051952">
    <property type="component" value="Unassembled WGS sequence"/>
</dbReference>
<dbReference type="EMBL" id="CYKH01002128">
    <property type="protein sequence ID" value="CUG93196.1"/>
    <property type="molecule type" value="Genomic_DNA"/>
</dbReference>
<keyword evidence="2" id="KW-1185">Reference proteome</keyword>
<dbReference type="Gene3D" id="3.30.710.10">
    <property type="entry name" value="Potassium Channel Kv1.1, Chain A"/>
    <property type="match status" value="1"/>
</dbReference>
<accession>A0A0S4JNS7</accession>
<dbReference type="SUPFAM" id="SSF81382">
    <property type="entry name" value="Skp1 dimerisation domain-like"/>
    <property type="match status" value="1"/>
</dbReference>
<dbReference type="AlphaFoldDB" id="A0A0S4JNS7"/>
<dbReference type="GO" id="GO:0006511">
    <property type="term" value="P:ubiquitin-dependent protein catabolic process"/>
    <property type="evidence" value="ECO:0007669"/>
    <property type="project" value="InterPro"/>
</dbReference>
<gene>
    <name evidence="1" type="ORF">BSAL_41315</name>
</gene>
<dbReference type="InterPro" id="IPR011333">
    <property type="entry name" value="SKP1/BTB/POZ_sf"/>
</dbReference>
<reference evidence="2" key="1">
    <citation type="submission" date="2015-09" db="EMBL/GenBank/DDBJ databases">
        <authorList>
            <consortium name="Pathogen Informatics"/>
        </authorList>
    </citation>
    <scope>NUCLEOTIDE SEQUENCE [LARGE SCALE GENOMIC DNA]</scope>
    <source>
        <strain evidence="2">Lake Konstanz</strain>
    </source>
</reference>
<evidence type="ECO:0000313" key="1">
    <source>
        <dbReference type="EMBL" id="CUG93196.1"/>
    </source>
</evidence>
<evidence type="ECO:0000313" key="2">
    <source>
        <dbReference type="Proteomes" id="UP000051952"/>
    </source>
</evidence>
<organism evidence="1 2">
    <name type="scientific">Bodo saltans</name>
    <name type="common">Flagellated protozoan</name>
    <dbReference type="NCBI Taxonomy" id="75058"/>
    <lineage>
        <taxon>Eukaryota</taxon>
        <taxon>Discoba</taxon>
        <taxon>Euglenozoa</taxon>
        <taxon>Kinetoplastea</taxon>
        <taxon>Metakinetoplastina</taxon>
        <taxon>Eubodonida</taxon>
        <taxon>Bodonidae</taxon>
        <taxon>Bodo</taxon>
    </lineage>
</organism>
<dbReference type="InterPro" id="IPR036296">
    <property type="entry name" value="SKP1-like_dim_sf"/>
</dbReference>
<sequence length="220" mass="24744">MLSRRRVILRGDSDKDFVELQLMDCIGRSKFIKMLYESSAPEEAMTNAISSSSEEQLPPFEVSTTGEHIVTDLPVLHAIQKYLEFYGPSSKLPPNERGASVASVAPSVIPTPLPGELRNYISSWELAFINDTLLVDQDPWQNTKLIYVLSVAVRLGIESLQQLLSSWCADQIVTLSKGKSSMEAAEAVRSFFGLPNEWNAEESQNLEKEMEYFDSLNHRR</sequence>
<dbReference type="VEuPathDB" id="TriTrypDB:BSAL_41315"/>